<keyword evidence="1" id="KW-0238">DNA-binding</keyword>
<evidence type="ECO:0000256" key="3">
    <source>
        <dbReference type="ARBA" id="ARBA00023242"/>
    </source>
</evidence>
<accession>A0A8J9TYE6</accession>
<name>A0A8J9TYE6_PHATR</name>
<dbReference type="SMART" id="SM00389">
    <property type="entry name" value="HOX"/>
    <property type="match status" value="1"/>
</dbReference>
<dbReference type="GO" id="GO:0006355">
    <property type="term" value="P:regulation of DNA-templated transcription"/>
    <property type="evidence" value="ECO:0007669"/>
    <property type="project" value="InterPro"/>
</dbReference>
<dbReference type="CDD" id="cd00086">
    <property type="entry name" value="homeodomain"/>
    <property type="match status" value="1"/>
</dbReference>
<evidence type="ECO:0000256" key="4">
    <source>
        <dbReference type="SAM" id="MobiDB-lite"/>
    </source>
</evidence>
<evidence type="ECO:0000256" key="1">
    <source>
        <dbReference type="ARBA" id="ARBA00023125"/>
    </source>
</evidence>
<evidence type="ECO:0000259" key="5">
    <source>
        <dbReference type="SMART" id="SM00389"/>
    </source>
</evidence>
<proteinExistence type="predicted"/>
<reference evidence="6" key="1">
    <citation type="submission" date="2022-02" db="EMBL/GenBank/DDBJ databases">
        <authorList>
            <person name="Giguere J D."/>
        </authorList>
    </citation>
    <scope>NUCLEOTIDE SEQUENCE</scope>
    <source>
        <strain evidence="6">CCAP 1055/1</strain>
    </source>
</reference>
<keyword evidence="2" id="KW-0371">Homeobox</keyword>
<organism evidence="6">
    <name type="scientific">Phaeodactylum tricornutum</name>
    <name type="common">Diatom</name>
    <dbReference type="NCBI Taxonomy" id="2850"/>
    <lineage>
        <taxon>Eukaryota</taxon>
        <taxon>Sar</taxon>
        <taxon>Stramenopiles</taxon>
        <taxon>Ochrophyta</taxon>
        <taxon>Bacillariophyta</taxon>
        <taxon>Bacillariophyceae</taxon>
        <taxon>Bacillariophycidae</taxon>
        <taxon>Naviculales</taxon>
        <taxon>Phaeodactylaceae</taxon>
        <taxon>Phaeodactylum</taxon>
    </lineage>
</organism>
<evidence type="ECO:0000256" key="2">
    <source>
        <dbReference type="ARBA" id="ARBA00023155"/>
    </source>
</evidence>
<dbReference type="SUPFAM" id="SSF46689">
    <property type="entry name" value="Homeodomain-like"/>
    <property type="match status" value="1"/>
</dbReference>
<gene>
    <name evidence="6" type="ORF">PTTT1_LOCUS49734</name>
</gene>
<dbReference type="Pfam" id="PF05920">
    <property type="entry name" value="Homeobox_KN"/>
    <property type="match status" value="1"/>
</dbReference>
<dbReference type="InterPro" id="IPR008422">
    <property type="entry name" value="KN_HD"/>
</dbReference>
<dbReference type="GO" id="GO:0003677">
    <property type="term" value="F:DNA binding"/>
    <property type="evidence" value="ECO:0007669"/>
    <property type="project" value="UniProtKB-KW"/>
</dbReference>
<dbReference type="Proteomes" id="UP000836788">
    <property type="component" value="Chromosome 7"/>
</dbReference>
<feature type="region of interest" description="Disordered" evidence="4">
    <location>
        <begin position="1"/>
        <end position="26"/>
    </location>
</feature>
<dbReference type="AlphaFoldDB" id="A0A8J9TYE6"/>
<keyword evidence="3" id="KW-0539">Nucleus</keyword>
<dbReference type="InterPro" id="IPR001356">
    <property type="entry name" value="HD"/>
</dbReference>
<feature type="domain" description="Homeobox" evidence="5">
    <location>
        <begin position="221"/>
        <end position="286"/>
    </location>
</feature>
<sequence>MEETFSRPHEEGSGGLPPTLLPTKVYGSQPQYNRPFPYPEAPVRWQVGSILEWFESLAQAAEQGEFQNNFHLGNQQHRQPIGGSELPLADPVPLPPWYTQPVSNDEAVIDETSCNAVTPKNWDLSFVEHQDPWGWSDRQRMAKVACQVEASSSINCEKYHGIRTRFEFLFGRCVFQHSTPVEHGQRRIILRVLYEETIAKLRELLGNHQPPLHQIPDKILSESSPIATKQDLSKYMTAWLRENWTNPYPDDQGLATMAQACHTTPTVVNNWLINARTRKWRRAITKATNMHRPAKLLLEDSLRIFDGEEVRELGNLTMEISSSCSEANDMEGPMHKRHKSGM</sequence>
<dbReference type="InterPro" id="IPR009057">
    <property type="entry name" value="Homeodomain-like_sf"/>
</dbReference>
<protein>
    <recommendedName>
        <fullName evidence="5">Homeobox domain-containing protein</fullName>
    </recommendedName>
</protein>
<dbReference type="Gene3D" id="1.10.10.60">
    <property type="entry name" value="Homeodomain-like"/>
    <property type="match status" value="1"/>
</dbReference>
<dbReference type="EMBL" id="OU594948">
    <property type="protein sequence ID" value="CAG9292869.1"/>
    <property type="molecule type" value="Genomic_DNA"/>
</dbReference>
<evidence type="ECO:0000313" key="6">
    <source>
        <dbReference type="EMBL" id="CAG9292869.1"/>
    </source>
</evidence>
<feature type="compositionally biased region" description="Basic and acidic residues" evidence="4">
    <location>
        <begin position="1"/>
        <end position="12"/>
    </location>
</feature>